<dbReference type="Gene3D" id="3.40.50.300">
    <property type="entry name" value="P-loop containing nucleotide triphosphate hydrolases"/>
    <property type="match status" value="2"/>
</dbReference>
<dbReference type="EMBL" id="CP126084">
    <property type="protein sequence ID" value="WHX47911.1"/>
    <property type="molecule type" value="Genomic_DNA"/>
</dbReference>
<proteinExistence type="predicted"/>
<keyword evidence="1" id="KW-0547">Nucleotide-binding</keyword>
<name>A0AA95I323_9BACL</name>
<organism evidence="9 10">
    <name type="scientific">Paenibacillus woosongensis</name>
    <dbReference type="NCBI Taxonomy" id="307580"/>
    <lineage>
        <taxon>Bacteria</taxon>
        <taxon>Bacillati</taxon>
        <taxon>Bacillota</taxon>
        <taxon>Bacilli</taxon>
        <taxon>Bacillales</taxon>
        <taxon>Paenibacillaceae</taxon>
        <taxon>Paenibacillus</taxon>
    </lineage>
</organism>
<dbReference type="Pfam" id="PF01935">
    <property type="entry name" value="DUF87"/>
    <property type="match status" value="1"/>
</dbReference>
<dbReference type="AlphaFoldDB" id="A0AA95I323"/>
<dbReference type="GO" id="GO:0016787">
    <property type="term" value="F:hydrolase activity"/>
    <property type="evidence" value="ECO:0007669"/>
    <property type="project" value="UniProtKB-KW"/>
</dbReference>
<dbReference type="GO" id="GO:0004386">
    <property type="term" value="F:helicase activity"/>
    <property type="evidence" value="ECO:0007669"/>
    <property type="project" value="UniProtKB-KW"/>
</dbReference>
<dbReference type="PANTHER" id="PTHR42957">
    <property type="entry name" value="HELICASE MJ1565-RELATED"/>
    <property type="match status" value="1"/>
</dbReference>
<evidence type="ECO:0000259" key="8">
    <source>
        <dbReference type="Pfam" id="PF05872"/>
    </source>
</evidence>
<dbReference type="Pfam" id="PF05872">
    <property type="entry name" value="HerA_C"/>
    <property type="match status" value="1"/>
</dbReference>
<gene>
    <name evidence="9" type="ORF">QNH46_17465</name>
</gene>
<evidence type="ECO:0000256" key="4">
    <source>
        <dbReference type="ARBA" id="ARBA00022840"/>
    </source>
</evidence>
<evidence type="ECO:0000256" key="1">
    <source>
        <dbReference type="ARBA" id="ARBA00022741"/>
    </source>
</evidence>
<keyword evidence="4 9" id="KW-0067">ATP-binding</keyword>
<sequence>MELRKTSLLFGKIISVDGSKITIKAETLKNKDGKDTLHAEVGAFINCGGYHGDTICTITRVLIQEIERKGSVEENKLVEAAIVGSVDVEGKFTRGVSKLPTINCESYFLSGEQVNQFLGINVDSSGDKQDGESKKFFKVGKRSMQGAGDAYLNLDKLLGRHVAIVGTTGSGKSSTVARIAQSILENYPLPRLIFFDIHNEYKNAFSEQWANKSNCIAWENFSLPYWFLDLDEFISIYYPEAGGTQKMYLKEIIEGLKKESYNGSDQEKVSVDSPIFFDIEALIEKIKEKRDKETADSKKDPFNKMILKIQSIHNDSRFSFLKREAENKISLASYFTELLGLNDKSQRFITVLDLSGLPAEVRTICVGVLARLCFDYRYWDMDPENLPLCLILEEAHTYIPEDTSSKYSLCLERVEKIAKEGRKYGISLIVVTQRPSNISSTVLSQCGTFITLRLTNDLDQNKIKRLLPDLLGDQADILSSLRDGEALITGDAMTLPGKVRFDPPSPKPKSNDVRYHKSWVDGPPPGYSVEDITRWWTIRERNEQKVEHS</sequence>
<protein>
    <submittedName>
        <fullName evidence="9">ATP-binding protein</fullName>
    </submittedName>
</protein>
<evidence type="ECO:0000259" key="7">
    <source>
        <dbReference type="Pfam" id="PF01935"/>
    </source>
</evidence>
<feature type="domain" description="Helicase HerA central" evidence="7">
    <location>
        <begin position="139"/>
        <end position="371"/>
    </location>
</feature>
<dbReference type="RefSeq" id="WP_283925397.1">
    <property type="nucleotide sequence ID" value="NZ_CP126084.1"/>
</dbReference>
<evidence type="ECO:0000256" key="5">
    <source>
        <dbReference type="ARBA" id="ARBA00023125"/>
    </source>
</evidence>
<dbReference type="GO" id="GO:0003677">
    <property type="term" value="F:DNA binding"/>
    <property type="evidence" value="ECO:0007669"/>
    <property type="project" value="UniProtKB-KW"/>
</dbReference>
<dbReference type="KEGG" id="pwn:QNH46_17465"/>
<evidence type="ECO:0000313" key="10">
    <source>
        <dbReference type="Proteomes" id="UP001177943"/>
    </source>
</evidence>
<feature type="domain" description="Helicase HerA-like C-terminal" evidence="8">
    <location>
        <begin position="382"/>
        <end position="489"/>
    </location>
</feature>
<dbReference type="InterPro" id="IPR008571">
    <property type="entry name" value="HerA-like"/>
</dbReference>
<evidence type="ECO:0000256" key="6">
    <source>
        <dbReference type="ARBA" id="ARBA00023235"/>
    </source>
</evidence>
<keyword evidence="6" id="KW-0413">Isomerase</keyword>
<evidence type="ECO:0000256" key="3">
    <source>
        <dbReference type="ARBA" id="ARBA00022806"/>
    </source>
</evidence>
<dbReference type="GO" id="GO:0005524">
    <property type="term" value="F:ATP binding"/>
    <property type="evidence" value="ECO:0007669"/>
    <property type="project" value="UniProtKB-KW"/>
</dbReference>
<keyword evidence="2" id="KW-0378">Hydrolase</keyword>
<dbReference type="PANTHER" id="PTHR42957:SF1">
    <property type="entry name" value="HELICASE MJ1565-RELATED"/>
    <property type="match status" value="1"/>
</dbReference>
<dbReference type="InterPro" id="IPR002789">
    <property type="entry name" value="HerA_central"/>
</dbReference>
<dbReference type="Proteomes" id="UP001177943">
    <property type="component" value="Chromosome"/>
</dbReference>
<evidence type="ECO:0000313" key="9">
    <source>
        <dbReference type="EMBL" id="WHX47911.1"/>
    </source>
</evidence>
<accession>A0AA95I323</accession>
<reference evidence="9" key="1">
    <citation type="submission" date="2023-05" db="EMBL/GenBank/DDBJ databases">
        <title>Comparative genomics of Bacillaceae isolates and their secondary metabolite potential.</title>
        <authorList>
            <person name="Song L."/>
            <person name="Nielsen L.J."/>
            <person name="Mohite O."/>
            <person name="Xu X."/>
            <person name="Weber T."/>
            <person name="Kovacs A.T."/>
        </authorList>
    </citation>
    <scope>NUCLEOTIDE SEQUENCE</scope>
    <source>
        <strain evidence="9">B2_4</strain>
    </source>
</reference>
<dbReference type="SUPFAM" id="SSF52540">
    <property type="entry name" value="P-loop containing nucleoside triphosphate hydrolases"/>
    <property type="match status" value="1"/>
</dbReference>
<dbReference type="InterPro" id="IPR027417">
    <property type="entry name" value="P-loop_NTPase"/>
</dbReference>
<dbReference type="InterPro" id="IPR033186">
    <property type="entry name" value="HerA_C"/>
</dbReference>
<keyword evidence="3" id="KW-0347">Helicase</keyword>
<evidence type="ECO:0000256" key="2">
    <source>
        <dbReference type="ARBA" id="ARBA00022801"/>
    </source>
</evidence>
<keyword evidence="5" id="KW-0238">DNA-binding</keyword>